<dbReference type="InterPro" id="IPR001254">
    <property type="entry name" value="Trypsin_dom"/>
</dbReference>
<dbReference type="Proteomes" id="UP000499080">
    <property type="component" value="Unassembled WGS sequence"/>
</dbReference>
<comment type="caution">
    <text evidence="3">The sequence shown here is derived from an EMBL/GenBank/DDBJ whole genome shotgun (WGS) entry which is preliminary data.</text>
</comment>
<dbReference type="OrthoDB" id="6473704at2759"/>
<accession>A0A4Y2A4F7</accession>
<organism evidence="3 4">
    <name type="scientific">Araneus ventricosus</name>
    <name type="common">Orbweaver spider</name>
    <name type="synonym">Epeira ventricosa</name>
    <dbReference type="NCBI Taxonomy" id="182803"/>
    <lineage>
        <taxon>Eukaryota</taxon>
        <taxon>Metazoa</taxon>
        <taxon>Ecdysozoa</taxon>
        <taxon>Arthropoda</taxon>
        <taxon>Chelicerata</taxon>
        <taxon>Arachnida</taxon>
        <taxon>Araneae</taxon>
        <taxon>Araneomorphae</taxon>
        <taxon>Entelegynae</taxon>
        <taxon>Araneoidea</taxon>
        <taxon>Araneidae</taxon>
        <taxon>Araneus</taxon>
    </lineage>
</organism>
<feature type="domain" description="Peptidase S1" evidence="2">
    <location>
        <begin position="15"/>
        <end position="57"/>
    </location>
</feature>
<dbReference type="GO" id="GO:0004252">
    <property type="term" value="F:serine-type endopeptidase activity"/>
    <property type="evidence" value="ECO:0007669"/>
    <property type="project" value="InterPro"/>
</dbReference>
<dbReference type="Gene3D" id="2.40.10.10">
    <property type="entry name" value="Trypsin-like serine proteases"/>
    <property type="match status" value="1"/>
</dbReference>
<sequence length="179" mass="20119">MELTVDHQDDNHEVQRSTPDSRPVQAGIFNRNGTTPFCGGAVIDDRHILTAAHCFVRRGLHLDFWTAVLQNLIQIYGFGVGPHCGLLDGYPPKLGQIGLGVKTHLDFWTAILQNLIQINVLVGRPLGLLDGYPPKLDTNLRFWCKDYIWTLDHYPPNLIQINGFLLNTLFGFRTAVSKT</sequence>
<keyword evidence="4" id="KW-1185">Reference proteome</keyword>
<dbReference type="EMBL" id="BGPR01079287">
    <property type="protein sequence ID" value="GBL73834.1"/>
    <property type="molecule type" value="Genomic_DNA"/>
</dbReference>
<dbReference type="InterPro" id="IPR043504">
    <property type="entry name" value="Peptidase_S1_PA_chymotrypsin"/>
</dbReference>
<evidence type="ECO:0000256" key="1">
    <source>
        <dbReference type="SAM" id="MobiDB-lite"/>
    </source>
</evidence>
<name>A0A4Y2A4F7_ARAVE</name>
<evidence type="ECO:0000313" key="4">
    <source>
        <dbReference type="Proteomes" id="UP000499080"/>
    </source>
</evidence>
<dbReference type="InterPro" id="IPR009003">
    <property type="entry name" value="Peptidase_S1_PA"/>
</dbReference>
<feature type="region of interest" description="Disordered" evidence="1">
    <location>
        <begin position="1"/>
        <end position="25"/>
    </location>
</feature>
<feature type="compositionally biased region" description="Basic and acidic residues" evidence="1">
    <location>
        <begin position="1"/>
        <end position="15"/>
    </location>
</feature>
<gene>
    <name evidence="3" type="ORF">AVEN_232488_1</name>
</gene>
<reference evidence="3 4" key="1">
    <citation type="journal article" date="2019" name="Sci. Rep.">
        <title>Orb-weaving spider Araneus ventricosus genome elucidates the spidroin gene catalogue.</title>
        <authorList>
            <person name="Kono N."/>
            <person name="Nakamura H."/>
            <person name="Ohtoshi R."/>
            <person name="Moran D.A.P."/>
            <person name="Shinohara A."/>
            <person name="Yoshida Y."/>
            <person name="Fujiwara M."/>
            <person name="Mori M."/>
            <person name="Tomita M."/>
            <person name="Arakawa K."/>
        </authorList>
    </citation>
    <scope>NUCLEOTIDE SEQUENCE [LARGE SCALE GENOMIC DNA]</scope>
</reference>
<dbReference type="Pfam" id="PF00089">
    <property type="entry name" value="Trypsin"/>
    <property type="match status" value="1"/>
</dbReference>
<evidence type="ECO:0000313" key="3">
    <source>
        <dbReference type="EMBL" id="GBL73834.1"/>
    </source>
</evidence>
<dbReference type="AlphaFoldDB" id="A0A4Y2A4F7"/>
<protein>
    <recommendedName>
        <fullName evidence="2">Peptidase S1 domain-containing protein</fullName>
    </recommendedName>
</protein>
<evidence type="ECO:0000259" key="2">
    <source>
        <dbReference type="Pfam" id="PF00089"/>
    </source>
</evidence>
<proteinExistence type="predicted"/>
<dbReference type="GO" id="GO:0006508">
    <property type="term" value="P:proteolysis"/>
    <property type="evidence" value="ECO:0007669"/>
    <property type="project" value="InterPro"/>
</dbReference>
<dbReference type="SUPFAM" id="SSF50494">
    <property type="entry name" value="Trypsin-like serine proteases"/>
    <property type="match status" value="1"/>
</dbReference>